<dbReference type="Proteomes" id="UP000182985">
    <property type="component" value="Unassembled WGS sequence"/>
</dbReference>
<sequence length="143" mass="15855">MYTILSIAYITLLAALAYIGQHWEVLSPGFASPTDNGPSFCKELFSSGSDDDAMMGAFMLFVLPLALRLFRLLRPVAKYEVWLFYICVSLAIFSLMLANLDCADIIYTAFGIPDLVLAFVLIAMPLTALLLFYLRTNHADRAG</sequence>
<dbReference type="EMBL" id="MOEC01000014">
    <property type="protein sequence ID" value="OIS92674.1"/>
    <property type="molecule type" value="Genomic_DNA"/>
</dbReference>
<accession>A0A1J6I1C2</accession>
<gene>
    <name evidence="2" type="ORF">BLA27_14595</name>
</gene>
<dbReference type="AlphaFoldDB" id="A0A1J6I1C2"/>
<evidence type="ECO:0000256" key="1">
    <source>
        <dbReference type="SAM" id="Phobius"/>
    </source>
</evidence>
<keyword evidence="1" id="KW-1133">Transmembrane helix</keyword>
<proteinExistence type="predicted"/>
<keyword evidence="1" id="KW-0812">Transmembrane</keyword>
<reference evidence="2 3" key="1">
    <citation type="submission" date="2016-10" db="EMBL/GenBank/DDBJ databases">
        <title>The Draft Genome Sequence of the Potato Rhizosphere Bacteria Ochrobactrum sp. IPA7.2.</title>
        <authorList>
            <person name="Gogoleva N.E."/>
            <person name="Khlopko Y.A."/>
            <person name="Burygin G.L."/>
            <person name="Plotnikov A.O."/>
        </authorList>
    </citation>
    <scope>NUCLEOTIDE SEQUENCE [LARGE SCALE GENOMIC DNA]</scope>
    <source>
        <strain evidence="2 3">IPA7.2</strain>
    </source>
</reference>
<evidence type="ECO:0000313" key="3">
    <source>
        <dbReference type="Proteomes" id="UP000182985"/>
    </source>
</evidence>
<organism evidence="2 3">
    <name type="scientific">Brucella cytisi</name>
    <dbReference type="NCBI Taxonomy" id="407152"/>
    <lineage>
        <taxon>Bacteria</taxon>
        <taxon>Pseudomonadati</taxon>
        <taxon>Pseudomonadota</taxon>
        <taxon>Alphaproteobacteria</taxon>
        <taxon>Hyphomicrobiales</taxon>
        <taxon>Brucellaceae</taxon>
        <taxon>Brucella/Ochrobactrum group</taxon>
        <taxon>Brucella</taxon>
    </lineage>
</organism>
<comment type="caution">
    <text evidence="2">The sequence shown here is derived from an EMBL/GenBank/DDBJ whole genome shotgun (WGS) entry which is preliminary data.</text>
</comment>
<feature type="transmembrane region" description="Helical" evidence="1">
    <location>
        <begin position="106"/>
        <end position="134"/>
    </location>
</feature>
<keyword evidence="1" id="KW-0472">Membrane</keyword>
<evidence type="ECO:0000313" key="2">
    <source>
        <dbReference type="EMBL" id="OIS92674.1"/>
    </source>
</evidence>
<protein>
    <submittedName>
        <fullName evidence="2">Uncharacterized protein</fullName>
    </submittedName>
</protein>
<name>A0A1J6I1C2_9HYPH</name>
<feature type="transmembrane region" description="Helical" evidence="1">
    <location>
        <begin position="82"/>
        <end position="100"/>
    </location>
</feature>
<keyword evidence="3" id="KW-1185">Reference proteome</keyword>
<feature type="transmembrane region" description="Helical" evidence="1">
    <location>
        <begin position="53"/>
        <end position="70"/>
    </location>
</feature>